<proteinExistence type="predicted"/>
<dbReference type="EMBL" id="JACRDE010000051">
    <property type="protein sequence ID" value="MBI5248208.1"/>
    <property type="molecule type" value="Genomic_DNA"/>
</dbReference>
<dbReference type="SUPFAM" id="SSF50199">
    <property type="entry name" value="Staphylococcal nuclease"/>
    <property type="match status" value="1"/>
</dbReference>
<evidence type="ECO:0000313" key="3">
    <source>
        <dbReference type="Proteomes" id="UP000807825"/>
    </source>
</evidence>
<dbReference type="InterPro" id="IPR016071">
    <property type="entry name" value="Staphylococal_nuclease_OB-fold"/>
</dbReference>
<sequence>MSWNKGHLGVMVLALALLGICAPSWAFSPRYSLYGHARVLGVEAPNLVKLKMTDRERVLTARLIGVGSPRNKDRMKGLDPTLQSFISRHDIWAVSRNYVQTVLMNKTVEVWARKWDPYDDKNRLLVYIKIPLGTDEPVDVNAEIIRRGLGFVTRDYVHVTYVDYRYLEDDAKKNRRGMWKGLSMDRISSLDHGGKKWHNH</sequence>
<gene>
    <name evidence="2" type="ORF">HY912_01825</name>
</gene>
<evidence type="ECO:0000259" key="1">
    <source>
        <dbReference type="SMART" id="SM00318"/>
    </source>
</evidence>
<dbReference type="AlphaFoldDB" id="A0A9D6UZY9"/>
<evidence type="ECO:0000313" key="2">
    <source>
        <dbReference type="EMBL" id="MBI5248208.1"/>
    </source>
</evidence>
<dbReference type="InterPro" id="IPR035437">
    <property type="entry name" value="SNase_OB-fold_sf"/>
</dbReference>
<dbReference type="Gene3D" id="2.40.50.90">
    <property type="match status" value="1"/>
</dbReference>
<protein>
    <submittedName>
        <fullName evidence="2">Thermonuclease family protein</fullName>
    </submittedName>
</protein>
<comment type="caution">
    <text evidence="2">The sequence shown here is derived from an EMBL/GenBank/DDBJ whole genome shotgun (WGS) entry which is preliminary data.</text>
</comment>
<reference evidence="2" key="1">
    <citation type="submission" date="2020-07" db="EMBL/GenBank/DDBJ databases">
        <title>Huge and variable diversity of episymbiotic CPR bacteria and DPANN archaea in groundwater ecosystems.</title>
        <authorList>
            <person name="He C.Y."/>
            <person name="Keren R."/>
            <person name="Whittaker M."/>
            <person name="Farag I.F."/>
            <person name="Doudna J."/>
            <person name="Cate J.H.D."/>
            <person name="Banfield J.F."/>
        </authorList>
    </citation>
    <scope>NUCLEOTIDE SEQUENCE</scope>
    <source>
        <strain evidence="2">NC_groundwater_1664_Pr3_B-0.1um_52_9</strain>
    </source>
</reference>
<dbReference type="Pfam" id="PF00565">
    <property type="entry name" value="SNase"/>
    <property type="match status" value="1"/>
</dbReference>
<dbReference type="SMART" id="SM00318">
    <property type="entry name" value="SNc"/>
    <property type="match status" value="1"/>
</dbReference>
<dbReference type="Proteomes" id="UP000807825">
    <property type="component" value="Unassembled WGS sequence"/>
</dbReference>
<name>A0A9D6UZY9_9BACT</name>
<organism evidence="2 3">
    <name type="scientific">Desulfomonile tiedjei</name>
    <dbReference type="NCBI Taxonomy" id="2358"/>
    <lineage>
        <taxon>Bacteria</taxon>
        <taxon>Pseudomonadati</taxon>
        <taxon>Thermodesulfobacteriota</taxon>
        <taxon>Desulfomonilia</taxon>
        <taxon>Desulfomonilales</taxon>
        <taxon>Desulfomonilaceae</taxon>
        <taxon>Desulfomonile</taxon>
    </lineage>
</organism>
<accession>A0A9D6UZY9</accession>
<feature type="domain" description="TNase-like" evidence="1">
    <location>
        <begin position="44"/>
        <end position="181"/>
    </location>
</feature>